<comment type="caution">
    <text evidence="3">The sequence shown here is derived from an EMBL/GenBank/DDBJ whole genome shotgun (WGS) entry which is preliminary data.</text>
</comment>
<feature type="region of interest" description="Disordered" evidence="1">
    <location>
        <begin position="617"/>
        <end position="638"/>
    </location>
</feature>
<feature type="region of interest" description="Disordered" evidence="1">
    <location>
        <begin position="658"/>
        <end position="697"/>
    </location>
</feature>
<reference evidence="3" key="1">
    <citation type="submission" date="2022-07" db="EMBL/GenBank/DDBJ databases">
        <authorList>
            <person name="Macas J."/>
            <person name="Novak P."/>
            <person name="Neumann P."/>
        </authorList>
    </citation>
    <scope>NUCLEOTIDE SEQUENCE</scope>
</reference>
<dbReference type="SUPFAM" id="SSF52113">
    <property type="entry name" value="BRCT domain"/>
    <property type="match status" value="3"/>
</dbReference>
<dbReference type="InterPro" id="IPR001357">
    <property type="entry name" value="BRCT_dom"/>
</dbReference>
<feature type="region of interest" description="Disordered" evidence="1">
    <location>
        <begin position="1021"/>
        <end position="1048"/>
    </location>
</feature>
<dbReference type="PANTHER" id="PTHR47181">
    <property type="entry name" value="BRCA1 C TERMINUS DOMAIN CONTAINING PROTEIN, EXPRESSED"/>
    <property type="match status" value="1"/>
</dbReference>
<feature type="compositionally biased region" description="Basic and acidic residues" evidence="1">
    <location>
        <begin position="622"/>
        <end position="638"/>
    </location>
</feature>
<feature type="region of interest" description="Disordered" evidence="1">
    <location>
        <begin position="494"/>
        <end position="529"/>
    </location>
</feature>
<dbReference type="AlphaFoldDB" id="A0A9P1E563"/>
<feature type="region of interest" description="Disordered" evidence="1">
    <location>
        <begin position="738"/>
        <end position="757"/>
    </location>
</feature>
<dbReference type="Proteomes" id="UP001152484">
    <property type="component" value="Unassembled WGS sequence"/>
</dbReference>
<keyword evidence="4" id="KW-1185">Reference proteome</keyword>
<dbReference type="InterPro" id="IPR044254">
    <property type="entry name" value="At4g02110-like"/>
</dbReference>
<protein>
    <recommendedName>
        <fullName evidence="2">BRCT domain-containing protein</fullName>
    </recommendedName>
</protein>
<dbReference type="CDD" id="cd17711">
    <property type="entry name" value="BRCT_PAXIP1_rpt3"/>
    <property type="match status" value="1"/>
</dbReference>
<dbReference type="EMBL" id="CAMAPE010000010">
    <property type="protein sequence ID" value="CAH9079048.1"/>
    <property type="molecule type" value="Genomic_DNA"/>
</dbReference>
<accession>A0A9P1E563</accession>
<evidence type="ECO:0000313" key="4">
    <source>
        <dbReference type="Proteomes" id="UP001152484"/>
    </source>
</evidence>
<feature type="compositionally biased region" description="Basic and acidic residues" evidence="1">
    <location>
        <begin position="375"/>
        <end position="388"/>
    </location>
</feature>
<feature type="region of interest" description="Disordered" evidence="1">
    <location>
        <begin position="278"/>
        <end position="348"/>
    </location>
</feature>
<dbReference type="CDD" id="cd17738">
    <property type="entry name" value="BRCT_TopBP1_rpt7"/>
    <property type="match status" value="1"/>
</dbReference>
<evidence type="ECO:0000256" key="1">
    <source>
        <dbReference type="SAM" id="MobiDB-lite"/>
    </source>
</evidence>
<feature type="region of interest" description="Disordered" evidence="1">
    <location>
        <begin position="373"/>
        <end position="400"/>
    </location>
</feature>
<dbReference type="Pfam" id="PF12738">
    <property type="entry name" value="PTCB-BRCT"/>
    <property type="match status" value="1"/>
</dbReference>
<dbReference type="Gene3D" id="3.40.50.10190">
    <property type="entry name" value="BRCT domain"/>
    <property type="match status" value="4"/>
</dbReference>
<dbReference type="PANTHER" id="PTHR47181:SF2">
    <property type="entry name" value="BRCA1 C TERMINUS DOMAIN CONTAINING PROTEIN, EXPRESSED"/>
    <property type="match status" value="1"/>
</dbReference>
<feature type="domain" description="BRCT" evidence="2">
    <location>
        <begin position="13"/>
        <end position="103"/>
    </location>
</feature>
<feature type="domain" description="BRCT" evidence="2">
    <location>
        <begin position="116"/>
        <end position="200"/>
    </location>
</feature>
<sequence>MYRRSTQEVMQNDPSSTFVGVRFVLCGFDPIKQEQVQLKLLDGGGLDVGSYCPDCTHVIVDKIVYDDPICVSARTDGKVVVTSFWVDDSYAVGKLVDPTHVLYRPLKDLNGIPGAKSLIMCLTGYIRGQRDYVMNLVGLMGATFSKPLVATQVTHLVCYKFEGEKYLLAKKLTNIKMVNHLWLEDCLKSWALLPEAEYDLSGYEVEMMGAEAKDSEEEDIPAQSYVEKKFVTTQHNLTSSHQSPSKQDCLNLTTSSIRASPQNTKTLLRSFKKQYPSEDLNLSGSRALSDENTKKISPAGSGSEPPGHLLKSDARAPGTSCTKQTTPDKTKKTYARKAQRKNSLVMQEVKGEIVTPPSANAGRDNKSQIVTSLNNERDESSVLPEKRNLATLSSSSNKVKETRAQRTEGLMAVHNANNAPIVPKKRSPVQIFNSDTPDTAKKLCTEETHETHFTETMEDGCTDVQRREIKATSPASRTEAENSIEFTDQKVPKGAEMSKLQSRKLGKESLSTKTEKYNKTSVKGPARNQKGSIFQNKTEECVANLTGGEMVKGNEDINCEKVEIPDLHNQDTICKESGESESLESDADQTQDLFDKTEAPDDKGELHVTVLSDKPNYVESPHSVEEGNKCKTENGARDKMVDQTDSTNNVTRLIKETKDTTCTSSKNKKAVSVAKKPKQSKEGSTKKRVTSGKSKAVAHKQTNNFMEADKENMPGGVTREPTMECEIQGVEKFTQVPHKKSCKADDREGQGNVTEGLSVSNVKHGVGEVTPLTYKEPSEGVGKTENRYFIVSGHRLQRKEFHMVIKRLRGRSCRDSHQWSYQATHFILPDPVRRTEKFFAAAASGRWILKVDYLTACNEAGEFLEEEPFEWHKKGLSDDLAISLEAPRKWRLLRERTGHGAFYGMRIVTYGELLLPSLDTLKRVVKAGDGTILATCPSYTRFLKSDIHFAIVGPGIPRQDVWVQEFLRHNIPCVSADYLVEYVCKPGYSLEKHVQYNTHAWAEESLRKLVNRLSEKIEDHIPLEDEEDDGVSRKSSSTNQTSKSKRKR</sequence>
<name>A0A9P1E563_CUSEU</name>
<organism evidence="3 4">
    <name type="scientific">Cuscuta europaea</name>
    <name type="common">European dodder</name>
    <dbReference type="NCBI Taxonomy" id="41803"/>
    <lineage>
        <taxon>Eukaryota</taxon>
        <taxon>Viridiplantae</taxon>
        <taxon>Streptophyta</taxon>
        <taxon>Embryophyta</taxon>
        <taxon>Tracheophyta</taxon>
        <taxon>Spermatophyta</taxon>
        <taxon>Magnoliopsida</taxon>
        <taxon>eudicotyledons</taxon>
        <taxon>Gunneridae</taxon>
        <taxon>Pentapetalae</taxon>
        <taxon>asterids</taxon>
        <taxon>lamiids</taxon>
        <taxon>Solanales</taxon>
        <taxon>Convolvulaceae</taxon>
        <taxon>Cuscuteae</taxon>
        <taxon>Cuscuta</taxon>
        <taxon>Cuscuta subgen. Cuscuta</taxon>
    </lineage>
</organism>
<proteinExistence type="predicted"/>
<dbReference type="SMART" id="SM00292">
    <property type="entry name" value="BRCT"/>
    <property type="match status" value="4"/>
</dbReference>
<evidence type="ECO:0000313" key="3">
    <source>
        <dbReference type="EMBL" id="CAH9079048.1"/>
    </source>
</evidence>
<feature type="compositionally biased region" description="Low complexity" evidence="1">
    <location>
        <begin position="1033"/>
        <end position="1042"/>
    </location>
</feature>
<feature type="domain" description="BRCT" evidence="2">
    <location>
        <begin position="785"/>
        <end position="871"/>
    </location>
</feature>
<dbReference type="InterPro" id="IPR036420">
    <property type="entry name" value="BRCT_dom_sf"/>
</dbReference>
<gene>
    <name evidence="3" type="ORF">CEURO_LOCUS7033</name>
</gene>
<dbReference type="OrthoDB" id="1935339at2759"/>
<dbReference type="Pfam" id="PF00533">
    <property type="entry name" value="BRCT"/>
    <property type="match status" value="1"/>
</dbReference>
<evidence type="ECO:0000259" key="2">
    <source>
        <dbReference type="PROSITE" id="PS50172"/>
    </source>
</evidence>
<dbReference type="PROSITE" id="PS50172">
    <property type="entry name" value="BRCT"/>
    <property type="match status" value="3"/>
</dbReference>